<dbReference type="Proteomes" id="UP000241639">
    <property type="component" value="Unassembled WGS sequence"/>
</dbReference>
<keyword evidence="1 2" id="KW-0808">Transferase</keyword>
<feature type="transmembrane region" description="Helical" evidence="3">
    <location>
        <begin position="53"/>
        <end position="69"/>
    </location>
</feature>
<accession>A0A2T4Z437</accession>
<dbReference type="AlphaFoldDB" id="A0A2T4Z437"/>
<feature type="transmembrane region" description="Helical" evidence="3">
    <location>
        <begin position="233"/>
        <end position="250"/>
    </location>
</feature>
<dbReference type="Gene3D" id="1.20.120.1760">
    <property type="match status" value="1"/>
</dbReference>
<feature type="transmembrane region" description="Helical" evidence="3">
    <location>
        <begin position="256"/>
        <end position="276"/>
    </location>
</feature>
<dbReference type="PROSITE" id="PS00379">
    <property type="entry name" value="CDP_ALCOHOL_P_TRANSF"/>
    <property type="match status" value="1"/>
</dbReference>
<dbReference type="GO" id="GO:0016020">
    <property type="term" value="C:membrane"/>
    <property type="evidence" value="ECO:0007669"/>
    <property type="project" value="InterPro"/>
</dbReference>
<evidence type="ECO:0000256" key="1">
    <source>
        <dbReference type="ARBA" id="ARBA00022679"/>
    </source>
</evidence>
<feature type="transmembrane region" description="Helical" evidence="3">
    <location>
        <begin position="139"/>
        <end position="161"/>
    </location>
</feature>
<dbReference type="RefSeq" id="WP_107727977.1">
    <property type="nucleotide sequence ID" value="NZ_PZZP01000002.1"/>
</dbReference>
<organism evidence="4 5">
    <name type="scientific">Desmospora activa DSM 45169</name>
    <dbReference type="NCBI Taxonomy" id="1121389"/>
    <lineage>
        <taxon>Bacteria</taxon>
        <taxon>Bacillati</taxon>
        <taxon>Bacillota</taxon>
        <taxon>Bacilli</taxon>
        <taxon>Bacillales</taxon>
        <taxon>Thermoactinomycetaceae</taxon>
        <taxon>Desmospora</taxon>
    </lineage>
</organism>
<evidence type="ECO:0000313" key="4">
    <source>
        <dbReference type="EMBL" id="PTM56658.1"/>
    </source>
</evidence>
<dbReference type="GO" id="GO:0008654">
    <property type="term" value="P:phospholipid biosynthetic process"/>
    <property type="evidence" value="ECO:0007669"/>
    <property type="project" value="InterPro"/>
</dbReference>
<keyword evidence="3" id="KW-1133">Transmembrane helix</keyword>
<dbReference type="EMBL" id="PZZP01000002">
    <property type="protein sequence ID" value="PTM56658.1"/>
    <property type="molecule type" value="Genomic_DNA"/>
</dbReference>
<comment type="similarity">
    <text evidence="2">Belongs to the CDP-alcohol phosphatidyltransferase class-I family.</text>
</comment>
<gene>
    <name evidence="4" type="ORF">C8J48_2983</name>
</gene>
<evidence type="ECO:0000313" key="5">
    <source>
        <dbReference type="Proteomes" id="UP000241639"/>
    </source>
</evidence>
<keyword evidence="3" id="KW-0472">Membrane</keyword>
<dbReference type="InterPro" id="IPR048254">
    <property type="entry name" value="CDP_ALCOHOL_P_TRANSF_CS"/>
</dbReference>
<dbReference type="Pfam" id="PF01066">
    <property type="entry name" value="CDP-OH_P_transf"/>
    <property type="match status" value="1"/>
</dbReference>
<protein>
    <submittedName>
        <fullName evidence="4">CDP-alcohol phosphatidyltransferase-like enzyme</fullName>
    </submittedName>
</protein>
<dbReference type="OrthoDB" id="269185at2"/>
<dbReference type="InterPro" id="IPR000462">
    <property type="entry name" value="CDP-OH_P_trans"/>
</dbReference>
<dbReference type="InterPro" id="IPR043130">
    <property type="entry name" value="CDP-OH_PTrfase_TM_dom"/>
</dbReference>
<dbReference type="GO" id="GO:0016780">
    <property type="term" value="F:phosphotransferase activity, for other substituted phosphate groups"/>
    <property type="evidence" value="ECO:0007669"/>
    <property type="project" value="InterPro"/>
</dbReference>
<comment type="caution">
    <text evidence="4">The sequence shown here is derived from an EMBL/GenBank/DDBJ whole genome shotgun (WGS) entry which is preliminary data.</text>
</comment>
<proteinExistence type="inferred from homology"/>
<reference evidence="4 5" key="1">
    <citation type="submission" date="2018-04" db="EMBL/GenBank/DDBJ databases">
        <title>Genomic Encyclopedia of Archaeal and Bacterial Type Strains, Phase II (KMG-II): from individual species to whole genera.</title>
        <authorList>
            <person name="Goeker M."/>
        </authorList>
    </citation>
    <scope>NUCLEOTIDE SEQUENCE [LARGE SCALE GENOMIC DNA]</scope>
    <source>
        <strain evidence="4 5">DSM 45169</strain>
    </source>
</reference>
<evidence type="ECO:0000256" key="2">
    <source>
        <dbReference type="RuleBase" id="RU003750"/>
    </source>
</evidence>
<sequence>MVEKKRENYTLNDVREQTYKRRDAWWTVWLVDPVAARLVVPLANHTRITPNQISVLAFLFGLFAAGFFLQGDPMSLAWGALFFHLSFVLDCMDGKIARLKGTGSVFGMWLDYMLDRFRVVICSVALMSGQWLATEQTSYLFLALFIIFLDSLRYMDALQLYKLRREMKKRVRRGRMKEEPIIEEEENIQGEMAASAEEISSPSVDLNQTFKRRFQWYLNIRDWLEQHRIRPHLFSGIEFQMFIFIIGPLTGLILEMVVVSAVLLLTFELAIIYKLWLSTKDMDRELTVE</sequence>
<name>A0A2T4Z437_9BACL</name>
<evidence type="ECO:0000256" key="3">
    <source>
        <dbReference type="SAM" id="Phobius"/>
    </source>
</evidence>
<keyword evidence="3" id="KW-0812">Transmembrane</keyword>
<keyword evidence="5" id="KW-1185">Reference proteome</keyword>